<dbReference type="PANTHER" id="PTHR43849">
    <property type="entry name" value="BLL3936 PROTEIN"/>
    <property type="match status" value="1"/>
</dbReference>
<feature type="transmembrane region" description="Helical" evidence="2">
    <location>
        <begin position="389"/>
        <end position="416"/>
    </location>
</feature>
<feature type="transmembrane region" description="Helical" evidence="2">
    <location>
        <begin position="422"/>
        <end position="444"/>
    </location>
</feature>
<keyword evidence="1" id="KW-1003">Cell membrane</keyword>
<dbReference type="RefSeq" id="WP_274351634.1">
    <property type="nucleotide sequence ID" value="NZ_JAQZSM010000005.1"/>
</dbReference>
<feature type="transmembrane region" description="Helical" evidence="2">
    <location>
        <begin position="513"/>
        <end position="535"/>
    </location>
</feature>
<keyword evidence="2" id="KW-1133">Transmembrane helix</keyword>
<feature type="transmembrane region" description="Helical" evidence="2">
    <location>
        <begin position="594"/>
        <end position="610"/>
    </location>
</feature>
<reference evidence="4" key="1">
    <citation type="submission" date="2023-02" db="EMBL/GenBank/DDBJ databases">
        <title>Description of Roseinatronobacter alkalisoli sp. nov., an alkaliphilic bacerium isolated from soda soil.</title>
        <authorList>
            <person name="Wei W."/>
        </authorList>
    </citation>
    <scope>NUCLEOTIDE SEQUENCE</scope>
    <source>
        <strain evidence="4">HJB301</strain>
    </source>
</reference>
<dbReference type="InterPro" id="IPR011853">
    <property type="entry name" value="TRAP_DctM-Dct_fused"/>
</dbReference>
<comment type="function">
    <text evidence="1">Part of the tripartite ATP-independent periplasmic (TRAP) transport system.</text>
</comment>
<dbReference type="Proteomes" id="UP001431784">
    <property type="component" value="Unassembled WGS sequence"/>
</dbReference>
<feature type="transmembrane region" description="Helical" evidence="2">
    <location>
        <begin position="113"/>
        <end position="136"/>
    </location>
</feature>
<feature type="transmembrane region" description="Helical" evidence="2">
    <location>
        <begin position="58"/>
        <end position="76"/>
    </location>
</feature>
<feature type="transmembrane region" description="Helical" evidence="2">
    <location>
        <begin position="277"/>
        <end position="297"/>
    </location>
</feature>
<sequence>MSSRIITALLPVLGIAWILDLPARLGMVVITEQYLATVLGVAVLAGFLAAPRNGLWRWPDVAFGVLAMSGWLWLAWNYEGWLLTAHIRGPEKWVPALIAIAGTVEATRRNCGLVLAVLGLIFMAYGFLGWLGPGIFEGAYLRPARYLLYIYSDSNGVPGLVLNVAANQILGFVVFGVVLTAVGGSDAMTRLAMALMGHRRGGPAKVAILASSLFGTLSGSTVANVMSTGVVTIPMMKRAGFPSRHAAAIEAVASNGGQIAPPVMGATAFVIAEFLQVGYADVVVAAFLPAAFYYYLLYRQVDRFAAAHGIMGEPRENLPRVGGALAGAWPLIAPLGVLIWFLFVLGYSPGKAALYSAISALALNLIRTPREMLSLRFFADILARSGRTLIPVILVSAVAGIVIGTINVTGLGFALTLALGKIAAAGGVLALLAATATLAIILGVGMPTTGVYVVISVLLAPALVQAGVAQMSAHLFIFYFGLLSMLTPPVAIASYAAASIAGSDMWQTGVTGIKLAITAYLLPFVFALNPALVWQGTWHEIAVSVATVGVAGFLLAEVLANPRAYGGRVRRLGAGVLALAIGATTAVIPPASTAALIIAILGVVAAIFIARREGTHTDGALRLKPEGNTE</sequence>
<dbReference type="InterPro" id="IPR010656">
    <property type="entry name" value="DctM"/>
</dbReference>
<evidence type="ECO:0000313" key="4">
    <source>
        <dbReference type="EMBL" id="MDD7970944.1"/>
    </source>
</evidence>
<feature type="transmembrane region" description="Helical" evidence="2">
    <location>
        <begin position="352"/>
        <end position="368"/>
    </location>
</feature>
<organism evidence="4 5">
    <name type="scientific">Roseinatronobacter alkalisoli</name>
    <dbReference type="NCBI Taxonomy" id="3028235"/>
    <lineage>
        <taxon>Bacteria</taxon>
        <taxon>Pseudomonadati</taxon>
        <taxon>Pseudomonadota</taxon>
        <taxon>Alphaproteobacteria</taxon>
        <taxon>Rhodobacterales</taxon>
        <taxon>Paracoccaceae</taxon>
        <taxon>Roseinatronobacter</taxon>
    </lineage>
</organism>
<comment type="caution">
    <text evidence="4">The sequence shown here is derived from an EMBL/GenBank/DDBJ whole genome shotgun (WGS) entry which is preliminary data.</text>
</comment>
<feature type="transmembrane region" description="Helical" evidence="2">
    <location>
        <begin position="572"/>
        <end position="588"/>
    </location>
</feature>
<keyword evidence="1" id="KW-0813">Transport</keyword>
<feature type="domain" description="TRAP C4-dicarboxylate transport system permease DctM subunit" evidence="3">
    <location>
        <begin position="104"/>
        <end position="536"/>
    </location>
</feature>
<keyword evidence="2" id="KW-0812">Transmembrane</keyword>
<name>A0ABT5T7C0_9RHOB</name>
<feature type="transmembrane region" description="Helical" evidence="2">
    <location>
        <begin position="541"/>
        <end position="560"/>
    </location>
</feature>
<protein>
    <submittedName>
        <fullName evidence="4">TRAP transporter fused permease subunit</fullName>
    </submittedName>
</protein>
<keyword evidence="2" id="KW-0472">Membrane</keyword>
<keyword evidence="5" id="KW-1185">Reference proteome</keyword>
<feature type="transmembrane region" description="Helical" evidence="2">
    <location>
        <begin position="451"/>
        <end position="470"/>
    </location>
</feature>
<dbReference type="Pfam" id="PF06808">
    <property type="entry name" value="DctM"/>
    <property type="match status" value="1"/>
</dbReference>
<comment type="subcellular location">
    <subcellularLocation>
        <location evidence="1">Cell inner membrane</location>
        <topology evidence="1">Multi-pass membrane protein</topology>
    </subcellularLocation>
</comment>
<feature type="transmembrane region" description="Helical" evidence="2">
    <location>
        <begin position="318"/>
        <end position="346"/>
    </location>
</feature>
<evidence type="ECO:0000256" key="2">
    <source>
        <dbReference type="SAM" id="Phobius"/>
    </source>
</evidence>
<evidence type="ECO:0000256" key="1">
    <source>
        <dbReference type="RuleBase" id="RU369079"/>
    </source>
</evidence>
<evidence type="ECO:0000313" key="5">
    <source>
        <dbReference type="Proteomes" id="UP001431784"/>
    </source>
</evidence>
<dbReference type="EMBL" id="JAQZSM010000005">
    <property type="protein sequence ID" value="MDD7970944.1"/>
    <property type="molecule type" value="Genomic_DNA"/>
</dbReference>
<gene>
    <name evidence="4" type="ORF">PUT78_07525</name>
</gene>
<proteinExistence type="predicted"/>
<accession>A0ABT5T7C0</accession>
<feature type="transmembrane region" description="Helical" evidence="2">
    <location>
        <begin position="157"/>
        <end position="184"/>
    </location>
</feature>
<feature type="transmembrane region" description="Helical" evidence="2">
    <location>
        <begin position="34"/>
        <end position="51"/>
    </location>
</feature>
<evidence type="ECO:0000259" key="3">
    <source>
        <dbReference type="Pfam" id="PF06808"/>
    </source>
</evidence>
<dbReference type="NCBIfam" id="TIGR02123">
    <property type="entry name" value="TRAP_fused"/>
    <property type="match status" value="1"/>
</dbReference>
<dbReference type="PANTHER" id="PTHR43849:SF2">
    <property type="entry name" value="BLL3936 PROTEIN"/>
    <property type="match status" value="1"/>
</dbReference>
<feature type="transmembrane region" description="Helical" evidence="2">
    <location>
        <begin position="204"/>
        <end position="226"/>
    </location>
</feature>
<keyword evidence="1" id="KW-0997">Cell inner membrane</keyword>
<feature type="transmembrane region" description="Helical" evidence="2">
    <location>
        <begin position="476"/>
        <end position="501"/>
    </location>
</feature>